<feature type="region of interest" description="Disordered" evidence="1">
    <location>
        <begin position="848"/>
        <end position="877"/>
    </location>
</feature>
<dbReference type="RefSeq" id="WP_099154919.1">
    <property type="nucleotide sequence ID" value="NZ_PDUD01000050.1"/>
</dbReference>
<feature type="domain" description="AsmA" evidence="2">
    <location>
        <begin position="1"/>
        <end position="314"/>
    </location>
</feature>
<gene>
    <name evidence="3" type="ORF">CRP01_35910</name>
</gene>
<protein>
    <recommendedName>
        <fullName evidence="2">AsmA domain-containing protein</fullName>
    </recommendedName>
</protein>
<dbReference type="EMBL" id="PDUD01000050">
    <property type="protein sequence ID" value="PHN01733.1"/>
    <property type="molecule type" value="Genomic_DNA"/>
</dbReference>
<dbReference type="Proteomes" id="UP000223913">
    <property type="component" value="Unassembled WGS sequence"/>
</dbReference>
<dbReference type="AlphaFoldDB" id="A0A2D0N1Y1"/>
<dbReference type="GO" id="GO:0090313">
    <property type="term" value="P:regulation of protein targeting to membrane"/>
    <property type="evidence" value="ECO:0007669"/>
    <property type="project" value="TreeGrafter"/>
</dbReference>
<evidence type="ECO:0000256" key="1">
    <source>
        <dbReference type="SAM" id="MobiDB-lite"/>
    </source>
</evidence>
<comment type="caution">
    <text evidence="3">The sequence shown here is derived from an EMBL/GenBank/DDBJ whole genome shotgun (WGS) entry which is preliminary data.</text>
</comment>
<dbReference type="PANTHER" id="PTHR30441">
    <property type="entry name" value="DUF748 DOMAIN-CONTAINING PROTEIN"/>
    <property type="match status" value="1"/>
</dbReference>
<dbReference type="Pfam" id="PF05170">
    <property type="entry name" value="AsmA"/>
    <property type="match status" value="1"/>
</dbReference>
<evidence type="ECO:0000313" key="4">
    <source>
        <dbReference type="Proteomes" id="UP000223913"/>
    </source>
</evidence>
<dbReference type="OrthoDB" id="1489065at2"/>
<proteinExistence type="predicted"/>
<evidence type="ECO:0000313" key="3">
    <source>
        <dbReference type="EMBL" id="PHN01733.1"/>
    </source>
</evidence>
<sequence>MKRFLKRFAIISLIVIVSLVAIAALLASIYEDQIGARIIKEINEQITSDLRVNTFKLSVVSSFPNVAANLNGVSLTDNQDGLLLEAEQLSFRMGLLSLLGSKIKVKSVKVSDGALNIAIDRNGKGNYEIFKTSDTPAPEEPSEADDDDAGPTISLAEALLEDIDLIYSDESSKQEMLVNVINARFSGEFSSAQFSLESDAELESRFVEMDGARYLAGKNLNYDAVVDVDMANGKYEFKEVSVDVESNVFRVDGYIEETEEGTYYDLFLNSDESSLASMLQLLPAEYLEPLADFESRGDFIVKAEIKGMADQRMGPEIKAELSLEDGRITSEKMDGNLKDVSFLATFTNGELRNNRSSVFEVTDLKGYFNRELMGLRLRVENLDDPLIDFELDGVLPVEMVYGFIPDERVKSGDGEIEIQNLHIQGRYEDMIETSRISRVKASGILEFDDASLVIANESMTIDKGTLQLQDNVMTIEGLELEGAGSEMEFAGTAQNLLPVLFADSLNTKRAELNFQTKLYAKSLDLDRLVSLSLVGEDDEEVAEEEAIPVDSLTEKRIQSRERITKFLKGTFDARIDEFNYDRIEGQNFTGLLDFRNNQLHITGRTQAMEGSFDVQGELYFQEQPFLEARLSCNNIDIHEFFEQSENFGQEVLRADHVDGRLDAKIAIYVYWDEQGNMLWDKLKVLAGIGVKDGQLQDFEMLESFSSYVDVRDLRDIRFTNLENFLEIRNQRIIIPVMFIQSNALNLTISGEHDFDQDIAYSIKVNAGQVLANKFKRHDPDLKPKRAQRNGFFNLYYRIIGNIEDYEMESAKRQVKSDFDQSEKRKRAIQRELEVAFNTVIEMVDEPTDWRDIPEYGGDDTADEEPIFLDWEEGGGRR</sequence>
<evidence type="ECO:0000259" key="2">
    <source>
        <dbReference type="Pfam" id="PF05170"/>
    </source>
</evidence>
<keyword evidence="4" id="KW-1185">Reference proteome</keyword>
<dbReference type="InterPro" id="IPR052894">
    <property type="entry name" value="AsmA-related"/>
</dbReference>
<dbReference type="GO" id="GO:0005886">
    <property type="term" value="C:plasma membrane"/>
    <property type="evidence" value="ECO:0007669"/>
    <property type="project" value="TreeGrafter"/>
</dbReference>
<accession>A0A2D0N1Y1</accession>
<organism evidence="3 4">
    <name type="scientific">Flavilitoribacter nigricans (strain ATCC 23147 / DSM 23189 / NBRC 102662 / NCIMB 1420 / SS-2)</name>
    <name type="common">Lewinella nigricans</name>
    <dbReference type="NCBI Taxonomy" id="1122177"/>
    <lineage>
        <taxon>Bacteria</taxon>
        <taxon>Pseudomonadati</taxon>
        <taxon>Bacteroidota</taxon>
        <taxon>Saprospiria</taxon>
        <taxon>Saprospirales</taxon>
        <taxon>Lewinellaceae</taxon>
        <taxon>Flavilitoribacter</taxon>
    </lineage>
</organism>
<name>A0A2D0N1Y1_FLAN2</name>
<reference evidence="3 4" key="1">
    <citation type="submission" date="2017-10" db="EMBL/GenBank/DDBJ databases">
        <title>The draft genome sequence of Lewinella nigricans NBRC 102662.</title>
        <authorList>
            <person name="Wang K."/>
        </authorList>
    </citation>
    <scope>NUCLEOTIDE SEQUENCE [LARGE SCALE GENOMIC DNA]</scope>
    <source>
        <strain evidence="3 4">NBRC 102662</strain>
    </source>
</reference>
<dbReference type="InterPro" id="IPR007844">
    <property type="entry name" value="AsmA"/>
</dbReference>
<dbReference type="PANTHER" id="PTHR30441:SF8">
    <property type="entry name" value="DUF748 DOMAIN-CONTAINING PROTEIN"/>
    <property type="match status" value="1"/>
</dbReference>
<feature type="compositionally biased region" description="Acidic residues" evidence="1">
    <location>
        <begin position="856"/>
        <end position="877"/>
    </location>
</feature>